<evidence type="ECO:0000313" key="3">
    <source>
        <dbReference type="EMBL" id="RFZ44543.1"/>
    </source>
</evidence>
<dbReference type="InterPro" id="IPR051785">
    <property type="entry name" value="MMCE/EMCE_epimerase"/>
</dbReference>
<dbReference type="PROSITE" id="PS51819">
    <property type="entry name" value="VOC"/>
    <property type="match status" value="1"/>
</dbReference>
<dbReference type="Pfam" id="PF00903">
    <property type="entry name" value="Glyoxalase"/>
    <property type="match status" value="1"/>
</dbReference>
<evidence type="ECO:0000259" key="2">
    <source>
        <dbReference type="PROSITE" id="PS51819"/>
    </source>
</evidence>
<dbReference type="GO" id="GO:0004493">
    <property type="term" value="F:methylmalonyl-CoA epimerase activity"/>
    <property type="evidence" value="ECO:0007669"/>
    <property type="project" value="TreeGrafter"/>
</dbReference>
<dbReference type="GO" id="GO:0046491">
    <property type="term" value="P:L-methylmalonyl-CoA metabolic process"/>
    <property type="evidence" value="ECO:0007669"/>
    <property type="project" value="TreeGrafter"/>
</dbReference>
<proteinExistence type="predicted"/>
<dbReference type="Gene3D" id="3.10.180.10">
    <property type="entry name" value="2,3-Dihydroxybiphenyl 1,2-Dioxygenase, domain 1"/>
    <property type="match status" value="1"/>
</dbReference>
<dbReference type="InterPro" id="IPR018146">
    <property type="entry name" value="Glyoxalase_1_CS"/>
</dbReference>
<organism evidence="3 4">
    <name type="scientific">Mycobacterium marinum</name>
    <dbReference type="NCBI Taxonomy" id="1781"/>
    <lineage>
        <taxon>Bacteria</taxon>
        <taxon>Bacillati</taxon>
        <taxon>Actinomycetota</taxon>
        <taxon>Actinomycetes</taxon>
        <taxon>Mycobacteriales</taxon>
        <taxon>Mycobacteriaceae</taxon>
        <taxon>Mycobacterium</taxon>
        <taxon>Mycobacterium ulcerans group</taxon>
    </lineage>
</organism>
<accession>A0A3E2MZ77</accession>
<dbReference type="SUPFAM" id="SSF54593">
    <property type="entry name" value="Glyoxalase/Bleomycin resistance protein/Dihydroxybiphenyl dioxygenase"/>
    <property type="match status" value="1"/>
</dbReference>
<dbReference type="AlphaFoldDB" id="A0A3E2MZ77"/>
<name>A0A3E2MZ77_MYCMR</name>
<dbReference type="EMBL" id="PEDF01000042">
    <property type="protein sequence ID" value="RFZ44543.1"/>
    <property type="molecule type" value="Genomic_DNA"/>
</dbReference>
<evidence type="ECO:0000313" key="4">
    <source>
        <dbReference type="Proteomes" id="UP000257451"/>
    </source>
</evidence>
<dbReference type="Proteomes" id="UP000257451">
    <property type="component" value="Unassembled WGS sequence"/>
</dbReference>
<dbReference type="InterPro" id="IPR037523">
    <property type="entry name" value="VOC_core"/>
</dbReference>
<dbReference type="InterPro" id="IPR004360">
    <property type="entry name" value="Glyas_Fos-R_dOase_dom"/>
</dbReference>
<dbReference type="GO" id="GO:0004462">
    <property type="term" value="F:lactoylglutathione lyase activity"/>
    <property type="evidence" value="ECO:0007669"/>
    <property type="project" value="InterPro"/>
</dbReference>
<gene>
    <name evidence="3" type="ORF">DAVIS_01567</name>
</gene>
<dbReference type="GO" id="GO:0046872">
    <property type="term" value="F:metal ion binding"/>
    <property type="evidence" value="ECO:0007669"/>
    <property type="project" value="UniProtKB-KW"/>
</dbReference>
<dbReference type="PANTHER" id="PTHR43048:SF3">
    <property type="entry name" value="METHYLMALONYL-COA EPIMERASE, MITOCHONDRIAL"/>
    <property type="match status" value="1"/>
</dbReference>
<dbReference type="InterPro" id="IPR029068">
    <property type="entry name" value="Glyas_Bleomycin-R_OHBP_Dase"/>
</dbReference>
<evidence type="ECO:0000256" key="1">
    <source>
        <dbReference type="ARBA" id="ARBA00022723"/>
    </source>
</evidence>
<sequence>MPVSAVLFIEKRPVLAGGEREGFVMCSSGTVFNHVGLCVTDRGRSRRFYQELLGFGFWWEADVPDAGADQLLQLERPVGLHVTYLIRDGLVLELLDYSQRSVAAGGRRVMDQVGLTHISFSVSDLAAVLDNVEALGGSVLERTVSRHSAMIRDPDGQLLELLSDGWLAAALPHP</sequence>
<dbReference type="PANTHER" id="PTHR43048">
    <property type="entry name" value="METHYLMALONYL-COA EPIMERASE"/>
    <property type="match status" value="1"/>
</dbReference>
<feature type="domain" description="VOC" evidence="2">
    <location>
        <begin position="31"/>
        <end position="164"/>
    </location>
</feature>
<reference evidence="3 4" key="1">
    <citation type="journal article" date="2018" name="Sci. Rep.">
        <title>Extensive genomic diversity among Mycobacterium marinum strains revealed by whole genome sequencing.</title>
        <authorList>
            <person name="Das S."/>
            <person name="Pettersson B.M."/>
            <person name="Behra P.R."/>
            <person name="Mallick A."/>
            <person name="Cheramie M."/>
            <person name="Ramesh M."/>
            <person name="Shirreff L."/>
            <person name="DuCote T."/>
            <person name="Dasgupta S."/>
            <person name="Ennis D.G."/>
            <person name="Kirsebom L.A."/>
        </authorList>
    </citation>
    <scope>NUCLEOTIDE SEQUENCE [LARGE SCALE GENOMIC DNA]</scope>
    <source>
        <strain evidence="3 4">Davis1</strain>
    </source>
</reference>
<protein>
    <submittedName>
        <fullName evidence="3">Glyoxalase-like domain protein</fullName>
    </submittedName>
</protein>
<comment type="caution">
    <text evidence="3">The sequence shown here is derived from an EMBL/GenBank/DDBJ whole genome shotgun (WGS) entry which is preliminary data.</text>
</comment>
<keyword evidence="1" id="KW-0479">Metal-binding</keyword>
<dbReference type="PROSITE" id="PS00934">
    <property type="entry name" value="GLYOXALASE_I_1"/>
    <property type="match status" value="1"/>
</dbReference>